<feature type="chain" id="PRO_5026188246" evidence="1">
    <location>
        <begin position="19"/>
        <end position="125"/>
    </location>
</feature>
<dbReference type="AlphaFoldDB" id="A0A5V0BB80"/>
<accession>A0A5V0BB80</accession>
<feature type="signal peptide" evidence="1">
    <location>
        <begin position="1"/>
        <end position="18"/>
    </location>
</feature>
<name>A0A5V0BB80_SALEN</name>
<dbReference type="EMBL" id="AAGVVM010000032">
    <property type="protein sequence ID" value="EBS5459249.1"/>
    <property type="molecule type" value="Genomic_DNA"/>
</dbReference>
<reference evidence="2" key="1">
    <citation type="submission" date="2018-07" db="EMBL/GenBank/DDBJ databases">
        <authorList>
            <person name="Ashton P.M."/>
            <person name="Dallman T."/>
            <person name="Nair S."/>
            <person name="De Pinna E."/>
            <person name="Peters T."/>
            <person name="Grant K."/>
        </authorList>
    </citation>
    <scope>NUCLEOTIDE SEQUENCE</scope>
    <source>
        <strain evidence="2">245081</strain>
    </source>
</reference>
<organism evidence="2">
    <name type="scientific">Salmonella enteritidis</name>
    <dbReference type="NCBI Taxonomy" id="149539"/>
    <lineage>
        <taxon>Bacteria</taxon>
        <taxon>Pseudomonadati</taxon>
        <taxon>Pseudomonadota</taxon>
        <taxon>Gammaproteobacteria</taxon>
        <taxon>Enterobacterales</taxon>
        <taxon>Enterobacteriaceae</taxon>
        <taxon>Salmonella</taxon>
    </lineage>
</organism>
<proteinExistence type="predicted"/>
<protein>
    <submittedName>
        <fullName evidence="2">Uncharacterized protein</fullName>
    </submittedName>
</protein>
<keyword evidence="1" id="KW-0732">Signal</keyword>
<comment type="caution">
    <text evidence="2">The sequence shown here is derived from an EMBL/GenBank/DDBJ whole genome shotgun (WGS) entry which is preliminary data.</text>
</comment>
<evidence type="ECO:0000313" key="2">
    <source>
        <dbReference type="EMBL" id="EBS5459249.1"/>
    </source>
</evidence>
<evidence type="ECO:0000256" key="1">
    <source>
        <dbReference type="SAM" id="SignalP"/>
    </source>
</evidence>
<gene>
    <name evidence="2" type="ORF">DUU06_16430</name>
</gene>
<sequence>MKRILLTILMAFTLNAQAAINHCDVSKATQRYDANGDEKGSPIVQETIKKGATLDFKGTSVDVTIPWNAQEKKDTDLFTRELDAKMEDGSWASEDSRILKKYNNGFLFIDGPGIHRSVYLISNCK</sequence>